<gene>
    <name evidence="5" type="ORF">CCOS864_03283</name>
</gene>
<evidence type="ECO:0000259" key="4">
    <source>
        <dbReference type="PROSITE" id="PS01124"/>
    </source>
</evidence>
<dbReference type="EMBL" id="UIDD01000008">
    <property type="protein sequence ID" value="SUQ63829.1"/>
    <property type="molecule type" value="Genomic_DNA"/>
</dbReference>
<dbReference type="GO" id="GO:0009893">
    <property type="term" value="P:positive regulation of metabolic process"/>
    <property type="evidence" value="ECO:0007669"/>
    <property type="project" value="UniProtKB-ARBA"/>
</dbReference>
<feature type="domain" description="HTH araC/xylS-type" evidence="4">
    <location>
        <begin position="216"/>
        <end position="311"/>
    </location>
</feature>
<dbReference type="GO" id="GO:0003700">
    <property type="term" value="F:DNA-binding transcription factor activity"/>
    <property type="evidence" value="ECO:0007669"/>
    <property type="project" value="InterPro"/>
</dbReference>
<dbReference type="RefSeq" id="WP_115087429.1">
    <property type="nucleotide sequence ID" value="NZ_CBCSFG010000024.1"/>
</dbReference>
<evidence type="ECO:0000256" key="1">
    <source>
        <dbReference type="ARBA" id="ARBA00023015"/>
    </source>
</evidence>
<keyword evidence="2" id="KW-0238">DNA-binding</keyword>
<keyword evidence="6" id="KW-1185">Reference proteome</keyword>
<protein>
    <recommendedName>
        <fullName evidence="4">HTH araC/xylS-type domain-containing protein</fullName>
    </recommendedName>
</protein>
<dbReference type="PANTHER" id="PTHR47893:SF1">
    <property type="entry name" value="REGULATORY PROTEIN PCHR"/>
    <property type="match status" value="1"/>
</dbReference>
<evidence type="ECO:0000313" key="6">
    <source>
        <dbReference type="Proteomes" id="UP000255177"/>
    </source>
</evidence>
<dbReference type="SMART" id="SM00342">
    <property type="entry name" value="HTH_ARAC"/>
    <property type="match status" value="1"/>
</dbReference>
<dbReference type="PANTHER" id="PTHR47893">
    <property type="entry name" value="REGULATORY PROTEIN PCHR"/>
    <property type="match status" value="1"/>
</dbReference>
<organism evidence="5 6">
    <name type="scientific">Pseudomonas wadenswilerensis</name>
    <dbReference type="NCBI Taxonomy" id="1785161"/>
    <lineage>
        <taxon>Bacteria</taxon>
        <taxon>Pseudomonadati</taxon>
        <taxon>Pseudomonadota</taxon>
        <taxon>Gammaproteobacteria</taxon>
        <taxon>Pseudomonadales</taxon>
        <taxon>Pseudomonadaceae</taxon>
        <taxon>Pseudomonas</taxon>
    </lineage>
</organism>
<dbReference type="InterPro" id="IPR009057">
    <property type="entry name" value="Homeodomain-like_sf"/>
</dbReference>
<dbReference type="Proteomes" id="UP000255177">
    <property type="component" value="Unassembled WGS sequence"/>
</dbReference>
<reference evidence="6" key="1">
    <citation type="submission" date="2018-07" db="EMBL/GenBank/DDBJ databases">
        <authorList>
            <person name="Blom J."/>
        </authorList>
    </citation>
    <scope>NUCLEOTIDE SEQUENCE [LARGE SCALE GENOMIC DNA]</scope>
    <source>
        <strain evidence="6">CCOS 864</strain>
    </source>
</reference>
<dbReference type="Pfam" id="PF12833">
    <property type="entry name" value="HTH_18"/>
    <property type="match status" value="1"/>
</dbReference>
<dbReference type="AlphaFoldDB" id="A0A380T0R6"/>
<sequence>MSAPTRYLLSDFHALGHRYNVHYSLPEGDGGEDDPCLMQGRISEHGLAPGFSLVHSDVQPYHTFRADSLDMPGLSLALVLDGEATISYTAVQRLQPGTCMTTLCADGRPMSALHRRGANLRGLNLAVRQPEDVGEEALADLIQARLRSHGSVLSHWQLPAYLLAGIEELLAARWQGPLQHILCQGVSLQLLAHALAQFEPKPTSSTLCARDRLMLERVREHLHLQPGDDHNLADLARLACMSSSSLRGKFRLLYGQSVFAYLRDRRLDQARQLLNEGWRIQQAAHYVGYRHASNFATAFRQRFGLSPREIT</sequence>
<dbReference type="PROSITE" id="PS01124">
    <property type="entry name" value="HTH_ARAC_FAMILY_2"/>
    <property type="match status" value="1"/>
</dbReference>
<keyword evidence="1" id="KW-0805">Transcription regulation</keyword>
<evidence type="ECO:0000256" key="2">
    <source>
        <dbReference type="ARBA" id="ARBA00023125"/>
    </source>
</evidence>
<proteinExistence type="predicted"/>
<dbReference type="InterPro" id="IPR018060">
    <property type="entry name" value="HTH_AraC"/>
</dbReference>
<evidence type="ECO:0000313" key="5">
    <source>
        <dbReference type="EMBL" id="SUQ63829.1"/>
    </source>
</evidence>
<evidence type="ECO:0000256" key="3">
    <source>
        <dbReference type="ARBA" id="ARBA00023163"/>
    </source>
</evidence>
<dbReference type="InterPro" id="IPR053142">
    <property type="entry name" value="PchR_regulatory_protein"/>
</dbReference>
<dbReference type="GO" id="GO:0043565">
    <property type="term" value="F:sequence-specific DNA binding"/>
    <property type="evidence" value="ECO:0007669"/>
    <property type="project" value="InterPro"/>
</dbReference>
<dbReference type="SUPFAM" id="SSF46689">
    <property type="entry name" value="Homeodomain-like"/>
    <property type="match status" value="2"/>
</dbReference>
<dbReference type="Gene3D" id="1.10.10.60">
    <property type="entry name" value="Homeodomain-like"/>
    <property type="match status" value="1"/>
</dbReference>
<dbReference type="PROSITE" id="PS00041">
    <property type="entry name" value="HTH_ARAC_FAMILY_1"/>
    <property type="match status" value="1"/>
</dbReference>
<keyword evidence="3" id="KW-0804">Transcription</keyword>
<dbReference type="InterPro" id="IPR018062">
    <property type="entry name" value="HTH_AraC-typ_CS"/>
</dbReference>
<name>A0A380T0R6_9PSED</name>
<accession>A0A380T0R6</accession>